<dbReference type="InterPro" id="IPR007946">
    <property type="entry name" value="AAR2"/>
</dbReference>
<dbReference type="AlphaFoldDB" id="A0AAW2BXU6"/>
<dbReference type="GO" id="GO:0000244">
    <property type="term" value="P:spliceosomal tri-snRNP complex assembly"/>
    <property type="evidence" value="ECO:0007669"/>
    <property type="project" value="TreeGrafter"/>
</dbReference>
<organism evidence="2 3">
    <name type="scientific">Lithocarpus litseifolius</name>
    <dbReference type="NCBI Taxonomy" id="425828"/>
    <lineage>
        <taxon>Eukaryota</taxon>
        <taxon>Viridiplantae</taxon>
        <taxon>Streptophyta</taxon>
        <taxon>Embryophyta</taxon>
        <taxon>Tracheophyta</taxon>
        <taxon>Spermatophyta</taxon>
        <taxon>Magnoliopsida</taxon>
        <taxon>eudicotyledons</taxon>
        <taxon>Gunneridae</taxon>
        <taxon>Pentapetalae</taxon>
        <taxon>rosids</taxon>
        <taxon>fabids</taxon>
        <taxon>Fagales</taxon>
        <taxon>Fagaceae</taxon>
        <taxon>Lithocarpus</taxon>
    </lineage>
</organism>
<evidence type="ECO:0000313" key="3">
    <source>
        <dbReference type="Proteomes" id="UP001459277"/>
    </source>
</evidence>
<dbReference type="Pfam" id="PF20981">
    <property type="entry name" value="AAR2_1st"/>
    <property type="match status" value="1"/>
</dbReference>
<evidence type="ECO:0000313" key="2">
    <source>
        <dbReference type="EMBL" id="KAK9989725.1"/>
    </source>
</evidence>
<dbReference type="Proteomes" id="UP001459277">
    <property type="component" value="Unassembled WGS sequence"/>
</dbReference>
<keyword evidence="3" id="KW-1185">Reference proteome</keyword>
<sequence>MDLDTALELVKQGVTLLLLDVPQYTLLGIDTQMFSVGPAFKGIKMIPPASHFLYYSSSTRDGKDFSPIIGFFIHAAPSEVIVRRWDQLQERLVKVSEEEPFHTRTQLFTKFIKVIYYQLKFGLEKDHTDTKGAATGVSALLDDSWLSADSFLHHLCKTRKLKELLENNLGWVFQLNSAVDGIYFKEDDEFAPVVEMLDVPSCN</sequence>
<evidence type="ECO:0000259" key="1">
    <source>
        <dbReference type="Pfam" id="PF20981"/>
    </source>
</evidence>
<accession>A0AAW2BXU6</accession>
<dbReference type="PANTHER" id="PTHR12689">
    <property type="entry name" value="A1 CISTRON SPLICING FACTOR AAR2-RELATED"/>
    <property type="match status" value="1"/>
</dbReference>
<protein>
    <recommendedName>
        <fullName evidence="1">AAR2 N-terminal domain-containing protein</fullName>
    </recommendedName>
</protein>
<dbReference type="PANTHER" id="PTHR12689:SF4">
    <property type="entry name" value="PROTEIN AAR2 HOMOLOG"/>
    <property type="match status" value="1"/>
</dbReference>
<gene>
    <name evidence="2" type="ORF">SO802_029964</name>
</gene>
<dbReference type="InterPro" id="IPR038516">
    <property type="entry name" value="AAR2_N_sf"/>
</dbReference>
<proteinExistence type="predicted"/>
<feature type="domain" description="AAR2 N-terminal" evidence="1">
    <location>
        <begin position="13"/>
        <end position="106"/>
    </location>
</feature>
<reference evidence="2 3" key="1">
    <citation type="submission" date="2024-01" db="EMBL/GenBank/DDBJ databases">
        <title>A telomere-to-telomere, gap-free genome of sweet tea (Lithocarpus litseifolius).</title>
        <authorList>
            <person name="Zhou J."/>
        </authorList>
    </citation>
    <scope>NUCLEOTIDE SEQUENCE [LARGE SCALE GENOMIC DNA]</scope>
    <source>
        <strain evidence="2">Zhou-2022a</strain>
        <tissue evidence="2">Leaf</tissue>
    </source>
</reference>
<name>A0AAW2BXU6_9ROSI</name>
<dbReference type="Gene3D" id="2.60.34.20">
    <property type="match status" value="1"/>
</dbReference>
<dbReference type="EMBL" id="JAZDWU010000010">
    <property type="protein sequence ID" value="KAK9989725.1"/>
    <property type="molecule type" value="Genomic_DNA"/>
</dbReference>
<comment type="caution">
    <text evidence="2">The sequence shown here is derived from an EMBL/GenBank/DDBJ whole genome shotgun (WGS) entry which is preliminary data.</text>
</comment>
<dbReference type="CDD" id="cd13777">
    <property type="entry name" value="Aar2_N"/>
    <property type="match status" value="1"/>
</dbReference>
<dbReference type="InterPro" id="IPR033647">
    <property type="entry name" value="Aar2_N"/>
</dbReference>